<evidence type="ECO:0000256" key="4">
    <source>
        <dbReference type="ARBA" id="ARBA00022679"/>
    </source>
</evidence>
<evidence type="ECO:0000256" key="2">
    <source>
        <dbReference type="ARBA" id="ARBA00012438"/>
    </source>
</evidence>
<name>A0A1I4UWI9_9BURK</name>
<gene>
    <name evidence="8" type="ORF">SAMN02982985_05835</name>
</gene>
<evidence type="ECO:0000313" key="9">
    <source>
        <dbReference type="Proteomes" id="UP000199470"/>
    </source>
</evidence>
<evidence type="ECO:0000256" key="3">
    <source>
        <dbReference type="ARBA" id="ARBA00022553"/>
    </source>
</evidence>
<sequence>MFSSIRHGLFAALAGFTVLICLCYTGLALVISYVTEDMLVDRLLQREAAAISAHFHLRGEVKTPGDELIRVYRSVAALPPVVRAQVAAGRERAEISTDSGPHYHLRTLDLPAGSAPRRVYLLADARPLLVVSALFRDVGGVLVSVALGLIALALLLAYLLSRRLVAPLQVLAKEVRGLSRDQPIAFSARHRRDEIGFLADRLGSTIAELHSSLNREHAFTRDVGHELRTPLTVMNNILGQAESRPLAAQDVAQLLSGLDDIATTVDVLFALARAEHIAEETLDLRGCIEESLLRLLDDGAWEEGCLELQLPDHLAVRGNRHLAMLLINNCLGNALFHGGAGSRLRLAFADGVLSLGNTVDPARAGTTQGFLHGQNLLRRIATAMRWEIGFHAGATAYRVDIVPLRPH</sequence>
<dbReference type="Proteomes" id="UP000199470">
    <property type="component" value="Unassembled WGS sequence"/>
</dbReference>
<dbReference type="GO" id="GO:0005886">
    <property type="term" value="C:plasma membrane"/>
    <property type="evidence" value="ECO:0007669"/>
    <property type="project" value="TreeGrafter"/>
</dbReference>
<dbReference type="RefSeq" id="WP_093391288.1">
    <property type="nucleotide sequence ID" value="NZ_FOTW01000053.1"/>
</dbReference>
<dbReference type="SMART" id="SM00388">
    <property type="entry name" value="HisKA"/>
    <property type="match status" value="1"/>
</dbReference>
<dbReference type="InterPro" id="IPR036097">
    <property type="entry name" value="HisK_dim/P_sf"/>
</dbReference>
<evidence type="ECO:0000256" key="6">
    <source>
        <dbReference type="SAM" id="Phobius"/>
    </source>
</evidence>
<dbReference type="InterPro" id="IPR003661">
    <property type="entry name" value="HisK_dim/P_dom"/>
</dbReference>
<protein>
    <recommendedName>
        <fullName evidence="2">histidine kinase</fullName>
        <ecNumber evidence="2">2.7.13.3</ecNumber>
    </recommendedName>
</protein>
<keyword evidence="6" id="KW-1133">Transmembrane helix</keyword>
<keyword evidence="6" id="KW-0812">Transmembrane</keyword>
<dbReference type="Gene3D" id="1.10.287.130">
    <property type="match status" value="1"/>
</dbReference>
<dbReference type="InterPro" id="IPR050428">
    <property type="entry name" value="TCS_sensor_his_kinase"/>
</dbReference>
<evidence type="ECO:0000313" key="8">
    <source>
        <dbReference type="EMBL" id="SFM93113.1"/>
    </source>
</evidence>
<dbReference type="STRING" id="758825.SAMN02982985_05835"/>
<dbReference type="PANTHER" id="PTHR45436">
    <property type="entry name" value="SENSOR HISTIDINE KINASE YKOH"/>
    <property type="match status" value="1"/>
</dbReference>
<dbReference type="GO" id="GO:0000155">
    <property type="term" value="F:phosphorelay sensor kinase activity"/>
    <property type="evidence" value="ECO:0007669"/>
    <property type="project" value="InterPro"/>
</dbReference>
<keyword evidence="9" id="KW-1185">Reference proteome</keyword>
<feature type="transmembrane region" description="Helical" evidence="6">
    <location>
        <begin position="138"/>
        <end position="160"/>
    </location>
</feature>
<dbReference type="EC" id="2.7.13.3" evidence="2"/>
<evidence type="ECO:0000259" key="7">
    <source>
        <dbReference type="SMART" id="SM00388"/>
    </source>
</evidence>
<keyword evidence="3" id="KW-0597">Phosphoprotein</keyword>
<reference evidence="8 9" key="1">
    <citation type="submission" date="2016-10" db="EMBL/GenBank/DDBJ databases">
        <authorList>
            <person name="de Groot N.N."/>
        </authorList>
    </citation>
    <scope>NUCLEOTIDE SEQUENCE [LARGE SCALE GENOMIC DNA]</scope>
    <source>
        <strain evidence="8 9">ATCC 43154</strain>
    </source>
</reference>
<keyword evidence="5 8" id="KW-0418">Kinase</keyword>
<dbReference type="PANTHER" id="PTHR45436:SF16">
    <property type="entry name" value="HISTIDINE KINASE"/>
    <property type="match status" value="1"/>
</dbReference>
<evidence type="ECO:0000256" key="5">
    <source>
        <dbReference type="ARBA" id="ARBA00022777"/>
    </source>
</evidence>
<organism evidence="8 9">
    <name type="scientific">Rugamonas rubra</name>
    <dbReference type="NCBI Taxonomy" id="758825"/>
    <lineage>
        <taxon>Bacteria</taxon>
        <taxon>Pseudomonadati</taxon>
        <taxon>Pseudomonadota</taxon>
        <taxon>Betaproteobacteria</taxon>
        <taxon>Burkholderiales</taxon>
        <taxon>Oxalobacteraceae</taxon>
        <taxon>Telluria group</taxon>
        <taxon>Rugamonas</taxon>
    </lineage>
</organism>
<dbReference type="CDD" id="cd00082">
    <property type="entry name" value="HisKA"/>
    <property type="match status" value="1"/>
</dbReference>
<feature type="domain" description="Signal transduction histidine kinase dimerisation/phosphoacceptor" evidence="7">
    <location>
        <begin position="215"/>
        <end position="277"/>
    </location>
</feature>
<dbReference type="SUPFAM" id="SSF47384">
    <property type="entry name" value="Homodimeric domain of signal transducing histidine kinase"/>
    <property type="match status" value="1"/>
</dbReference>
<dbReference type="OrthoDB" id="9121563at2"/>
<evidence type="ECO:0000256" key="1">
    <source>
        <dbReference type="ARBA" id="ARBA00000085"/>
    </source>
</evidence>
<proteinExistence type="predicted"/>
<keyword evidence="6" id="KW-0472">Membrane</keyword>
<dbReference type="EMBL" id="FOTW01000053">
    <property type="protein sequence ID" value="SFM93113.1"/>
    <property type="molecule type" value="Genomic_DNA"/>
</dbReference>
<keyword evidence="4" id="KW-0808">Transferase</keyword>
<accession>A0A1I4UWI9</accession>
<feature type="transmembrane region" description="Helical" evidence="6">
    <location>
        <begin position="9"/>
        <end position="34"/>
    </location>
</feature>
<dbReference type="AlphaFoldDB" id="A0A1I4UWI9"/>
<comment type="catalytic activity">
    <reaction evidence="1">
        <text>ATP + protein L-histidine = ADP + protein N-phospho-L-histidine.</text>
        <dbReference type="EC" id="2.7.13.3"/>
    </reaction>
</comment>